<dbReference type="InParanoid" id="A0A804HVZ9"/>
<dbReference type="EnsemblPlants" id="Ma01_t19310.1">
    <property type="protein sequence ID" value="Ma01_p19310.1"/>
    <property type="gene ID" value="Ma01_g19310"/>
</dbReference>
<organism evidence="2 3">
    <name type="scientific">Musa acuminata subsp. malaccensis</name>
    <name type="common">Wild banana</name>
    <name type="synonym">Musa malaccensis</name>
    <dbReference type="NCBI Taxonomy" id="214687"/>
    <lineage>
        <taxon>Eukaryota</taxon>
        <taxon>Viridiplantae</taxon>
        <taxon>Streptophyta</taxon>
        <taxon>Embryophyta</taxon>
        <taxon>Tracheophyta</taxon>
        <taxon>Spermatophyta</taxon>
        <taxon>Magnoliopsida</taxon>
        <taxon>Liliopsida</taxon>
        <taxon>Zingiberales</taxon>
        <taxon>Musaceae</taxon>
        <taxon>Musa</taxon>
    </lineage>
</organism>
<dbReference type="AlphaFoldDB" id="A0A804HVZ9"/>
<sequence>MKDGTIKSVKVKKHQKMERMFPLVLDLLNSILWKQQPVCVRIYRELFWMVILLYCNFVLPRKPDRFLKKTRRLRAQQHRS</sequence>
<evidence type="ECO:0000313" key="1">
    <source>
        <dbReference type="EMBL" id="CAG1859994.1"/>
    </source>
</evidence>
<evidence type="ECO:0000313" key="2">
    <source>
        <dbReference type="EnsemblPlants" id="Ma01_p19310.1"/>
    </source>
</evidence>
<dbReference type="Proteomes" id="UP000012960">
    <property type="component" value="Unplaced"/>
</dbReference>
<protein>
    <submittedName>
        <fullName evidence="1">(wild Malaysian banana) hypothetical protein</fullName>
    </submittedName>
</protein>
<reference evidence="1" key="1">
    <citation type="submission" date="2021-03" db="EMBL/GenBank/DDBJ databases">
        <authorList>
            <consortium name="Genoscope - CEA"/>
            <person name="William W."/>
        </authorList>
    </citation>
    <scope>NUCLEOTIDE SEQUENCE</scope>
    <source>
        <strain evidence="1">Doubled-haploid Pahang</strain>
    </source>
</reference>
<accession>A0A804HVZ9</accession>
<gene>
    <name evidence="1" type="ORF">GSMUA_302900.1</name>
</gene>
<keyword evidence="3" id="KW-1185">Reference proteome</keyword>
<dbReference type="Gramene" id="Ma01_t19310.1">
    <property type="protein sequence ID" value="Ma01_p19310.1"/>
    <property type="gene ID" value="Ma01_g19310"/>
</dbReference>
<name>A0A804HVZ9_MUSAM</name>
<dbReference type="EMBL" id="HG996466">
    <property type="protein sequence ID" value="CAG1859994.1"/>
    <property type="molecule type" value="Genomic_DNA"/>
</dbReference>
<evidence type="ECO:0000313" key="3">
    <source>
        <dbReference type="Proteomes" id="UP000012960"/>
    </source>
</evidence>
<reference evidence="2" key="2">
    <citation type="submission" date="2021-05" db="UniProtKB">
        <authorList>
            <consortium name="EnsemblPlants"/>
        </authorList>
    </citation>
    <scope>IDENTIFICATION</scope>
    <source>
        <strain evidence="2">subsp. malaccensis</strain>
    </source>
</reference>
<proteinExistence type="predicted"/>